<dbReference type="InterPro" id="IPR051698">
    <property type="entry name" value="Transposase_11-like"/>
</dbReference>
<evidence type="ECO:0000313" key="5">
    <source>
        <dbReference type="Proteomes" id="UP000245802"/>
    </source>
</evidence>
<feature type="domain" description="H repeat-associated protein N-terminal" evidence="3">
    <location>
        <begin position="84"/>
        <end position="171"/>
    </location>
</feature>
<protein>
    <submittedName>
        <fullName evidence="4">ISAs1 family transposase</fullName>
    </submittedName>
</protein>
<proteinExistence type="predicted"/>
<dbReference type="OrthoDB" id="264746at2"/>
<feature type="domain" description="Transposase IS4-like" evidence="2">
    <location>
        <begin position="181"/>
        <end position="274"/>
    </location>
</feature>
<evidence type="ECO:0000259" key="2">
    <source>
        <dbReference type="Pfam" id="PF01609"/>
    </source>
</evidence>
<evidence type="ECO:0000313" key="4">
    <source>
        <dbReference type="EMBL" id="AWM41838.1"/>
    </source>
</evidence>
<dbReference type="AlphaFoldDB" id="A0A2Z3H810"/>
<accession>A0A2Z3H810</accession>
<dbReference type="PANTHER" id="PTHR30298:SF0">
    <property type="entry name" value="PROTEIN YBFL-RELATED"/>
    <property type="match status" value="1"/>
</dbReference>
<dbReference type="GO" id="GO:0006313">
    <property type="term" value="P:DNA transposition"/>
    <property type="evidence" value="ECO:0007669"/>
    <property type="project" value="InterPro"/>
</dbReference>
<dbReference type="KEGG" id="gog:C1280_35835"/>
<gene>
    <name evidence="4" type="ORF">C1280_35835</name>
</gene>
<organism evidence="4 5">
    <name type="scientific">Gemmata obscuriglobus</name>
    <dbReference type="NCBI Taxonomy" id="114"/>
    <lineage>
        <taxon>Bacteria</taxon>
        <taxon>Pseudomonadati</taxon>
        <taxon>Planctomycetota</taxon>
        <taxon>Planctomycetia</taxon>
        <taxon>Gemmatales</taxon>
        <taxon>Gemmataceae</taxon>
        <taxon>Gemmata</taxon>
    </lineage>
</organism>
<sequence>MSPRISQLRTRIRARPGVLHGAPPESRGAKRQDNTPSPRSGQLRVSGAPGPFLISCCGFGCGWLIGGHCLLVPEARMPPCTLYDALATLPDPRSRHGRVHPLPAVMGLVALALLMGRKSLTGIARFGRQHGTPLAHALGFRRGKTPAKSTLSRTLRRFDPEQLEAALTRWVEGRIASTPFEHIAIDGKALRGSRDGEVPGQHLVAAYAPAVAAVLAQVRVDSKTNEHKAALELLGLVPVAGKVVTGDAMFCQRDLAKQVIEAGGDYVLVAKDNQPALVTDIKGGFAFATAARSIAAATSPWAHRPAGPTRPDRDVV</sequence>
<dbReference type="Proteomes" id="UP000245802">
    <property type="component" value="Chromosome"/>
</dbReference>
<name>A0A2Z3H810_9BACT</name>
<dbReference type="EMBL" id="CP025958">
    <property type="protein sequence ID" value="AWM41838.1"/>
    <property type="molecule type" value="Genomic_DNA"/>
</dbReference>
<dbReference type="GO" id="GO:0003677">
    <property type="term" value="F:DNA binding"/>
    <property type="evidence" value="ECO:0007669"/>
    <property type="project" value="InterPro"/>
</dbReference>
<evidence type="ECO:0000259" key="3">
    <source>
        <dbReference type="Pfam" id="PF13808"/>
    </source>
</evidence>
<dbReference type="InterPro" id="IPR032806">
    <property type="entry name" value="YbfD_N"/>
</dbReference>
<reference evidence="4 5" key="1">
    <citation type="submission" date="2018-01" db="EMBL/GenBank/DDBJ databases">
        <title>G. obscuriglobus.</title>
        <authorList>
            <person name="Franke J."/>
            <person name="Blomberg W."/>
            <person name="Selmecki A."/>
        </authorList>
    </citation>
    <scope>NUCLEOTIDE SEQUENCE [LARGE SCALE GENOMIC DNA]</scope>
    <source>
        <strain evidence="4 5">DSM 5831</strain>
    </source>
</reference>
<dbReference type="PANTHER" id="PTHR30298">
    <property type="entry name" value="H REPEAT-ASSOCIATED PREDICTED TRANSPOSASE"/>
    <property type="match status" value="1"/>
</dbReference>
<evidence type="ECO:0000256" key="1">
    <source>
        <dbReference type="SAM" id="MobiDB-lite"/>
    </source>
</evidence>
<keyword evidence="5" id="KW-1185">Reference proteome</keyword>
<dbReference type="NCBIfam" id="NF033564">
    <property type="entry name" value="transpos_ISAs1"/>
    <property type="match status" value="1"/>
</dbReference>
<dbReference type="InterPro" id="IPR002559">
    <property type="entry name" value="Transposase_11"/>
</dbReference>
<dbReference type="GO" id="GO:0004803">
    <property type="term" value="F:transposase activity"/>
    <property type="evidence" value="ECO:0007669"/>
    <property type="project" value="InterPro"/>
</dbReference>
<dbReference type="Pfam" id="PF13808">
    <property type="entry name" value="DDE_Tnp_1_assoc"/>
    <property type="match status" value="1"/>
</dbReference>
<feature type="region of interest" description="Disordered" evidence="1">
    <location>
        <begin position="1"/>
        <end position="44"/>
    </location>
</feature>
<dbReference type="Pfam" id="PF01609">
    <property type="entry name" value="DDE_Tnp_1"/>
    <property type="match status" value="1"/>
</dbReference>
<dbReference type="InterPro" id="IPR047647">
    <property type="entry name" value="ISAs1_transpos"/>
</dbReference>